<feature type="compositionally biased region" description="Basic residues" evidence="1">
    <location>
        <begin position="196"/>
        <end position="205"/>
    </location>
</feature>
<sequence>MAEELDEQIWEQFLAQHQSLVSSLDTHASLLAQMRKHCIDGGPVVGLIETRLITTENMIATFKESTDSLREVVRQEEAPPKATSYSIPIVAAPEPHVSNPPVIDPSGLFTVDTNPTPLEHLFRDKTTNGDESKKHAKRKASDLENHAQVRNSGSGHAPQSKKARSNHQQSEEAVGEDDSFIRGVEARSRAKEERRKARTEKKRKRQSDGSTNSVNKGPKNKKQKQKHTPKLPATTKPVETQTKKGNKRNKEEAASNGAPNGRPIKKRKKSKS</sequence>
<protein>
    <submittedName>
        <fullName evidence="2">Uncharacterized protein</fullName>
    </submittedName>
</protein>
<evidence type="ECO:0000313" key="2">
    <source>
        <dbReference type="EMBL" id="EXJ84819.1"/>
    </source>
</evidence>
<dbReference type="RefSeq" id="XP_007733804.1">
    <property type="nucleotide sequence ID" value="XM_007735614.1"/>
</dbReference>
<gene>
    <name evidence="2" type="ORF">A1O3_05492</name>
</gene>
<evidence type="ECO:0000313" key="3">
    <source>
        <dbReference type="Proteomes" id="UP000019478"/>
    </source>
</evidence>
<dbReference type="eggNOG" id="ENOG502R9NH">
    <property type="taxonomic scope" value="Eukaryota"/>
</dbReference>
<feature type="compositionally biased region" description="Basic and acidic residues" evidence="1">
    <location>
        <begin position="184"/>
        <end position="195"/>
    </location>
</feature>
<dbReference type="OrthoDB" id="4155053at2759"/>
<feature type="compositionally biased region" description="Basic and acidic residues" evidence="1">
    <location>
        <begin position="120"/>
        <end position="147"/>
    </location>
</feature>
<dbReference type="EMBL" id="AMGY01000004">
    <property type="protein sequence ID" value="EXJ84819.1"/>
    <property type="molecule type" value="Genomic_DNA"/>
</dbReference>
<dbReference type="GeneID" id="19169604"/>
<comment type="caution">
    <text evidence="2">The sequence shown here is derived from an EMBL/GenBank/DDBJ whole genome shotgun (WGS) entry which is preliminary data.</text>
</comment>
<name>W9YRC4_9EURO</name>
<feature type="region of interest" description="Disordered" evidence="1">
    <location>
        <begin position="101"/>
        <end position="272"/>
    </location>
</feature>
<dbReference type="AlphaFoldDB" id="W9YRC4"/>
<feature type="compositionally biased region" description="Basic residues" evidence="1">
    <location>
        <begin position="218"/>
        <end position="229"/>
    </location>
</feature>
<keyword evidence="3" id="KW-1185">Reference proteome</keyword>
<proteinExistence type="predicted"/>
<evidence type="ECO:0000256" key="1">
    <source>
        <dbReference type="SAM" id="MobiDB-lite"/>
    </source>
</evidence>
<feature type="compositionally biased region" description="Basic residues" evidence="1">
    <location>
        <begin position="263"/>
        <end position="272"/>
    </location>
</feature>
<dbReference type="Proteomes" id="UP000019478">
    <property type="component" value="Unassembled WGS sequence"/>
</dbReference>
<dbReference type="HOGENOM" id="CLU_1026850_0_0_1"/>
<reference evidence="2 3" key="1">
    <citation type="submission" date="2013-03" db="EMBL/GenBank/DDBJ databases">
        <title>The Genome Sequence of Capronia epimyces CBS 606.96.</title>
        <authorList>
            <consortium name="The Broad Institute Genomics Platform"/>
            <person name="Cuomo C."/>
            <person name="de Hoog S."/>
            <person name="Gorbushina A."/>
            <person name="Walker B."/>
            <person name="Young S.K."/>
            <person name="Zeng Q."/>
            <person name="Gargeya S."/>
            <person name="Fitzgerald M."/>
            <person name="Haas B."/>
            <person name="Abouelleil A."/>
            <person name="Allen A.W."/>
            <person name="Alvarado L."/>
            <person name="Arachchi H.M."/>
            <person name="Berlin A.M."/>
            <person name="Chapman S.B."/>
            <person name="Gainer-Dewar J."/>
            <person name="Goldberg J."/>
            <person name="Griggs A."/>
            <person name="Gujja S."/>
            <person name="Hansen M."/>
            <person name="Howarth C."/>
            <person name="Imamovic A."/>
            <person name="Ireland A."/>
            <person name="Larimer J."/>
            <person name="McCowan C."/>
            <person name="Murphy C."/>
            <person name="Pearson M."/>
            <person name="Poon T.W."/>
            <person name="Priest M."/>
            <person name="Roberts A."/>
            <person name="Saif S."/>
            <person name="Shea T."/>
            <person name="Sisk P."/>
            <person name="Sykes S."/>
            <person name="Wortman J."/>
            <person name="Nusbaum C."/>
            <person name="Birren B."/>
        </authorList>
    </citation>
    <scope>NUCLEOTIDE SEQUENCE [LARGE SCALE GENOMIC DNA]</scope>
    <source>
        <strain evidence="2 3">CBS 606.96</strain>
    </source>
</reference>
<organism evidence="2 3">
    <name type="scientific">Capronia epimyces CBS 606.96</name>
    <dbReference type="NCBI Taxonomy" id="1182542"/>
    <lineage>
        <taxon>Eukaryota</taxon>
        <taxon>Fungi</taxon>
        <taxon>Dikarya</taxon>
        <taxon>Ascomycota</taxon>
        <taxon>Pezizomycotina</taxon>
        <taxon>Eurotiomycetes</taxon>
        <taxon>Chaetothyriomycetidae</taxon>
        <taxon>Chaetothyriales</taxon>
        <taxon>Herpotrichiellaceae</taxon>
        <taxon>Capronia</taxon>
    </lineage>
</organism>
<accession>W9YRC4</accession>